<dbReference type="EMBL" id="RJUG01000002">
    <property type="protein sequence ID" value="ROI09763.1"/>
    <property type="molecule type" value="Genomic_DNA"/>
</dbReference>
<accession>A0A3N0WXQ6</accession>
<dbReference type="OrthoDB" id="1496109at2"/>
<gene>
    <name evidence="1" type="ORF">EGI11_03125</name>
</gene>
<comment type="caution">
    <text evidence="1">The sequence shown here is derived from an EMBL/GenBank/DDBJ whole genome shotgun (WGS) entry which is preliminary data.</text>
</comment>
<reference evidence="2" key="1">
    <citation type="submission" date="2018-11" db="EMBL/GenBank/DDBJ databases">
        <title>Proposal to divide the Flavobacteriaceae and reorganize its genera based on Amino Acid Identity values calculated from whole genome sequences.</title>
        <authorList>
            <person name="Nicholson A.C."/>
            <person name="Gulvik C.A."/>
            <person name="Whitney A.M."/>
            <person name="Humrighouse B.W."/>
            <person name="Bell M."/>
            <person name="Holmes B."/>
            <person name="Steigerwalt A."/>
            <person name="Villarma A."/>
            <person name="Sheth M."/>
            <person name="Batra D."/>
            <person name="Pryor J."/>
            <person name="Bernardet J.-F."/>
            <person name="Hugo C."/>
            <person name="Kampfer P."/>
            <person name="Newman J."/>
            <person name="Mcquiston J.R."/>
        </authorList>
    </citation>
    <scope>NUCLEOTIDE SEQUENCE [LARGE SCALE GENOMIC DNA]</scope>
    <source>
        <strain evidence="2">H3056</strain>
    </source>
</reference>
<organism evidence="1 2">
    <name type="scientific">Kaistella daneshvariae</name>
    <dbReference type="NCBI Taxonomy" id="2487074"/>
    <lineage>
        <taxon>Bacteria</taxon>
        <taxon>Pseudomonadati</taxon>
        <taxon>Bacteroidota</taxon>
        <taxon>Flavobacteriia</taxon>
        <taxon>Flavobacteriales</taxon>
        <taxon>Weeksellaceae</taxon>
        <taxon>Chryseobacterium group</taxon>
        <taxon>Kaistella</taxon>
    </lineage>
</organism>
<reference evidence="2" key="2">
    <citation type="submission" date="2018-11" db="EMBL/GenBank/DDBJ databases">
        <title>Proposal to divide the Flavobacteriaceae and reorganize its genera based on Amino Acid Identity values calculated from whole genome sequences.</title>
        <authorList>
            <person name="Nicholson A.C."/>
            <person name="Gulvik C.A."/>
            <person name="Whitney A.M."/>
            <person name="Humrighouse B.W."/>
            <person name="Bell M."/>
            <person name="Holmens B."/>
            <person name="Steigerwalt A."/>
            <person name="Villarma A."/>
            <person name="Sheth M."/>
            <person name="Batra D."/>
            <person name="Pryor J."/>
            <person name="Bernardet J.-F."/>
            <person name="Hugo C."/>
            <person name="Kampfer P."/>
            <person name="Newman J."/>
            <person name="Mcquiston J.R."/>
        </authorList>
    </citation>
    <scope>NUCLEOTIDE SEQUENCE [LARGE SCALE GENOMIC DNA]</scope>
    <source>
        <strain evidence="2">H3056</strain>
    </source>
</reference>
<sequence>MSDRKSKSSPPVIDFKPTNKDEEEYLRKLTTLLENKRRGDWGLVAELMECESQTAEKAFKRVYSKNHSEAVEALQKIINTRNELLKNKI</sequence>
<dbReference type="Proteomes" id="UP000270224">
    <property type="component" value="Unassembled WGS sequence"/>
</dbReference>
<evidence type="ECO:0000313" key="1">
    <source>
        <dbReference type="EMBL" id="ROI09763.1"/>
    </source>
</evidence>
<dbReference type="AlphaFoldDB" id="A0A3N0WXQ6"/>
<protein>
    <submittedName>
        <fullName evidence="1">Uncharacterized protein</fullName>
    </submittedName>
</protein>
<dbReference type="RefSeq" id="WP_123265016.1">
    <property type="nucleotide sequence ID" value="NZ_RJUG01000002.1"/>
</dbReference>
<evidence type="ECO:0000313" key="2">
    <source>
        <dbReference type="Proteomes" id="UP000270224"/>
    </source>
</evidence>
<name>A0A3N0WXQ6_9FLAO</name>
<proteinExistence type="predicted"/>